<dbReference type="Proteomes" id="UP000283630">
    <property type="component" value="Unassembled WGS sequence"/>
</dbReference>
<evidence type="ECO:0000313" key="4">
    <source>
        <dbReference type="Proteomes" id="UP000283630"/>
    </source>
</evidence>
<keyword evidence="1 3" id="KW-0808">Transferase</keyword>
<reference evidence="3 4" key="1">
    <citation type="submission" date="2018-08" db="EMBL/GenBank/DDBJ databases">
        <title>A genome reference for cultivated species of the human gut microbiota.</title>
        <authorList>
            <person name="Zou Y."/>
            <person name="Xue W."/>
            <person name="Luo G."/>
        </authorList>
    </citation>
    <scope>NUCLEOTIDE SEQUENCE [LARGE SCALE GENOMIC DNA]</scope>
    <source>
        <strain evidence="3 4">AF19-4AC</strain>
    </source>
</reference>
<sequence length="728" mass="84475">MQQKENLPQKLVRIVREEGTKMAYIKGKNYIKLRLSKNPIRHYYKDILFIDGCYLPHPSRYRVEHQMEQVRAYGLSADSIFYERLDIDMVKYYRGFVFFRCPITEEIDSFIELAKYYNKPVFFDIDDLVIDKKYTDQIPYLKTMSAEEKKVYDDGVERTKQTLLKCDYAITTTSALANELKNYVADVYINRNVASEKMLKYSERAKANVQKEKDKIILGYFSGSITHNSDFEMILPAIKKVMQENSNVYLKVVGELNLPKELDDLKDRIIASPFMEWKKLPELIASVDINLAPLEDTLFNAAKSENKWVEASMVGVPTIASNIGAFAEEIEHGVDGILCANEKEWEEQLQRLINDEDHRRKIGEKAYKDSRKRVTTYSGRGVTEYIISKLPKNFGFVLPSTNISGGVNVVIKHCNMLRNHGYDVFIINEAKSSEDVINRDGRIPVIHCLDTEYEGFIDTLIASLWTTLTFVKAYPNVLHRAYQVQNFETNFSPDGYFEKIMANSTYNSQIPIHYLTISKWCKNWLWKEFGKECLYVPNGIDLDVFTYAERKFEGKIRILIEGNSDDHYKNVDESFKIVEKLDKNKYEIYYLSYQGGAKDWYYVDKILQRVPHDEVGKIYQSCDILLKTSILESFSYPPLEMMATGGIAVVAPNGGNKEYLRDEENCLLYELGNIDKAVQQIERISEDAELRSKLVEGGLKSAREREWSKIEQDIVDMYVNLEEKKSEY</sequence>
<proteinExistence type="predicted"/>
<dbReference type="Gene3D" id="3.40.50.11090">
    <property type="match status" value="1"/>
</dbReference>
<dbReference type="SUPFAM" id="SSF53756">
    <property type="entry name" value="UDP-Glycosyltransferase/glycogen phosphorylase"/>
    <property type="match status" value="2"/>
</dbReference>
<dbReference type="PANTHER" id="PTHR46401">
    <property type="entry name" value="GLYCOSYLTRANSFERASE WBBK-RELATED"/>
    <property type="match status" value="1"/>
</dbReference>
<gene>
    <name evidence="3" type="ORF">DWX53_07115</name>
</gene>
<dbReference type="EMBL" id="QRWH01000005">
    <property type="protein sequence ID" value="RGT09451.1"/>
    <property type="molecule type" value="Genomic_DNA"/>
</dbReference>
<dbReference type="Pfam" id="PF00534">
    <property type="entry name" value="Glycos_transf_1"/>
    <property type="match status" value="2"/>
</dbReference>
<evidence type="ECO:0000256" key="1">
    <source>
        <dbReference type="ARBA" id="ARBA00022679"/>
    </source>
</evidence>
<dbReference type="CDD" id="cd03801">
    <property type="entry name" value="GT4_PimA-like"/>
    <property type="match status" value="1"/>
</dbReference>
<dbReference type="GO" id="GO:0009103">
    <property type="term" value="P:lipopolysaccharide biosynthetic process"/>
    <property type="evidence" value="ECO:0007669"/>
    <property type="project" value="TreeGrafter"/>
</dbReference>
<dbReference type="Gene3D" id="3.40.50.2000">
    <property type="entry name" value="Glycogen Phosphorylase B"/>
    <property type="match status" value="2"/>
</dbReference>
<feature type="domain" description="Glycosyl transferase family 1" evidence="2">
    <location>
        <begin position="606"/>
        <end position="698"/>
    </location>
</feature>
<evidence type="ECO:0000313" key="3">
    <source>
        <dbReference type="EMBL" id="RGT09451.1"/>
    </source>
</evidence>
<name>A0A412MEK3_9FIRM</name>
<organism evidence="3 4">
    <name type="scientific">Dorea formicigenerans</name>
    <dbReference type="NCBI Taxonomy" id="39486"/>
    <lineage>
        <taxon>Bacteria</taxon>
        <taxon>Bacillati</taxon>
        <taxon>Bacillota</taxon>
        <taxon>Clostridia</taxon>
        <taxon>Lachnospirales</taxon>
        <taxon>Lachnospiraceae</taxon>
        <taxon>Dorea</taxon>
    </lineage>
</organism>
<dbReference type="PANTHER" id="PTHR46401:SF2">
    <property type="entry name" value="GLYCOSYLTRANSFERASE WBBK-RELATED"/>
    <property type="match status" value="1"/>
</dbReference>
<comment type="caution">
    <text evidence="3">The sequence shown here is derived from an EMBL/GenBank/DDBJ whole genome shotgun (WGS) entry which is preliminary data.</text>
</comment>
<dbReference type="AlphaFoldDB" id="A0A412MEK3"/>
<feature type="domain" description="Glycosyl transferase family 1" evidence="2">
    <location>
        <begin position="207"/>
        <end position="368"/>
    </location>
</feature>
<dbReference type="InterPro" id="IPR001296">
    <property type="entry name" value="Glyco_trans_1"/>
</dbReference>
<protein>
    <submittedName>
        <fullName evidence="3">Glycosyltransferase</fullName>
    </submittedName>
</protein>
<evidence type="ECO:0000259" key="2">
    <source>
        <dbReference type="Pfam" id="PF00534"/>
    </source>
</evidence>
<dbReference type="RefSeq" id="WP_118145160.1">
    <property type="nucleotide sequence ID" value="NZ_QRWH01000005.1"/>
</dbReference>
<dbReference type="GO" id="GO:0016757">
    <property type="term" value="F:glycosyltransferase activity"/>
    <property type="evidence" value="ECO:0007669"/>
    <property type="project" value="InterPro"/>
</dbReference>
<accession>A0A412MEK3</accession>